<name>A0A939C1X7_9ACTN</name>
<dbReference type="AlphaFoldDB" id="A0A939C1X7"/>
<feature type="chain" id="PRO_5038542131" evidence="6">
    <location>
        <begin position="20"/>
        <end position="365"/>
    </location>
</feature>
<evidence type="ECO:0000256" key="5">
    <source>
        <dbReference type="SAM" id="MobiDB-lite"/>
    </source>
</evidence>
<dbReference type="Gene3D" id="3.40.50.1980">
    <property type="entry name" value="Nitrogenase molybdenum iron protein domain"/>
    <property type="match status" value="2"/>
</dbReference>
<evidence type="ECO:0000256" key="1">
    <source>
        <dbReference type="ARBA" id="ARBA00004196"/>
    </source>
</evidence>
<reference evidence="8" key="1">
    <citation type="submission" date="2021-01" db="EMBL/GenBank/DDBJ databases">
        <title>YIM 132084 draft genome.</title>
        <authorList>
            <person name="An D."/>
        </authorList>
    </citation>
    <scope>NUCLEOTIDE SEQUENCE</scope>
    <source>
        <strain evidence="8">YIM 132084</strain>
    </source>
</reference>
<dbReference type="InterPro" id="IPR002491">
    <property type="entry name" value="ABC_transptr_periplasmic_BD"/>
</dbReference>
<evidence type="ECO:0000256" key="4">
    <source>
        <dbReference type="ARBA" id="ARBA00022729"/>
    </source>
</evidence>
<dbReference type="PANTHER" id="PTHR30532">
    <property type="entry name" value="IRON III DICITRATE-BINDING PERIPLASMIC PROTEIN"/>
    <property type="match status" value="1"/>
</dbReference>
<sequence>MRFHRTLAVALATAGVTLAACGGSSDSGSAGSSTNSSAPSSAPSNSASSSSASSSSTSSSQYPITIEHALGTTVIEAAPERVATVNWANHEVPLALGVVPVGMAAATFGDDDTDGLLPWVKEKLDELGAPTPVLFDETDGIDFEAVADTDPDVILAAYSGLTQEDYDTLSEIAPVVAYPEAPWSTPWREMIEVNSAAIGKAAEGEALIADIEQDIDETVAAHPDIEGKATMFLTHVDTSDLSEVSFYTSHDTRAGFFTDLGLTTPQSVVDASAGEVKFSGTISAEQVDMFDDVQIIVSYGDDELVTALKADPLLSRMPAVANDAIVLLPGTSPIGTAANPTPLAISWVLKDYVDLIDEAAQKSTS</sequence>
<keyword evidence="4 6" id="KW-0732">Signal</keyword>
<dbReference type="GO" id="GO:1901678">
    <property type="term" value="P:iron coordination entity transport"/>
    <property type="evidence" value="ECO:0007669"/>
    <property type="project" value="UniProtKB-ARBA"/>
</dbReference>
<evidence type="ECO:0000313" key="9">
    <source>
        <dbReference type="Proteomes" id="UP000663792"/>
    </source>
</evidence>
<gene>
    <name evidence="8" type="ORF">JL106_10125</name>
</gene>
<protein>
    <submittedName>
        <fullName evidence="8">Iron-siderophore ABC transporter substrate-binding protein</fullName>
    </submittedName>
</protein>
<evidence type="ECO:0000256" key="6">
    <source>
        <dbReference type="SAM" id="SignalP"/>
    </source>
</evidence>
<dbReference type="EMBL" id="JAERWK010000012">
    <property type="protein sequence ID" value="MBM9467634.1"/>
    <property type="molecule type" value="Genomic_DNA"/>
</dbReference>
<evidence type="ECO:0000256" key="2">
    <source>
        <dbReference type="ARBA" id="ARBA00008814"/>
    </source>
</evidence>
<keyword evidence="9" id="KW-1185">Reference proteome</keyword>
<dbReference type="Proteomes" id="UP000663792">
    <property type="component" value="Unassembled WGS sequence"/>
</dbReference>
<dbReference type="SUPFAM" id="SSF53807">
    <property type="entry name" value="Helical backbone' metal receptor"/>
    <property type="match status" value="1"/>
</dbReference>
<dbReference type="InterPro" id="IPR051313">
    <property type="entry name" value="Bact_iron-sidero_bind"/>
</dbReference>
<organism evidence="8 9">
    <name type="scientific">Nakamurella leprariae</name>
    <dbReference type="NCBI Taxonomy" id="2803911"/>
    <lineage>
        <taxon>Bacteria</taxon>
        <taxon>Bacillati</taxon>
        <taxon>Actinomycetota</taxon>
        <taxon>Actinomycetes</taxon>
        <taxon>Nakamurellales</taxon>
        <taxon>Nakamurellaceae</taxon>
        <taxon>Nakamurella</taxon>
    </lineage>
</organism>
<comment type="similarity">
    <text evidence="2">Belongs to the bacterial solute-binding protein 8 family.</text>
</comment>
<feature type="signal peptide" evidence="6">
    <location>
        <begin position="1"/>
        <end position="19"/>
    </location>
</feature>
<dbReference type="PROSITE" id="PS50983">
    <property type="entry name" value="FE_B12_PBP"/>
    <property type="match status" value="1"/>
</dbReference>
<evidence type="ECO:0000313" key="8">
    <source>
        <dbReference type="EMBL" id="MBM9467634.1"/>
    </source>
</evidence>
<feature type="domain" description="Fe/B12 periplasmic-binding" evidence="7">
    <location>
        <begin position="81"/>
        <end position="360"/>
    </location>
</feature>
<proteinExistence type="inferred from homology"/>
<dbReference type="PROSITE" id="PS51257">
    <property type="entry name" value="PROKAR_LIPOPROTEIN"/>
    <property type="match status" value="1"/>
</dbReference>
<dbReference type="GO" id="GO:0030288">
    <property type="term" value="C:outer membrane-bounded periplasmic space"/>
    <property type="evidence" value="ECO:0007669"/>
    <property type="project" value="TreeGrafter"/>
</dbReference>
<keyword evidence="3" id="KW-0813">Transport</keyword>
<dbReference type="RefSeq" id="WP_205260587.1">
    <property type="nucleotide sequence ID" value="NZ_JAERWK010000012.1"/>
</dbReference>
<comment type="caution">
    <text evidence="8">The sequence shown here is derived from an EMBL/GenBank/DDBJ whole genome shotgun (WGS) entry which is preliminary data.</text>
</comment>
<comment type="subcellular location">
    <subcellularLocation>
        <location evidence="1">Cell envelope</location>
    </subcellularLocation>
</comment>
<feature type="region of interest" description="Disordered" evidence="5">
    <location>
        <begin position="23"/>
        <end position="59"/>
    </location>
</feature>
<evidence type="ECO:0000256" key="3">
    <source>
        <dbReference type="ARBA" id="ARBA00022448"/>
    </source>
</evidence>
<dbReference type="CDD" id="cd01146">
    <property type="entry name" value="FhuD"/>
    <property type="match status" value="1"/>
</dbReference>
<dbReference type="Pfam" id="PF01497">
    <property type="entry name" value="Peripla_BP_2"/>
    <property type="match status" value="1"/>
</dbReference>
<evidence type="ECO:0000259" key="7">
    <source>
        <dbReference type="PROSITE" id="PS50983"/>
    </source>
</evidence>
<dbReference type="PANTHER" id="PTHR30532:SF24">
    <property type="entry name" value="FERRIC ENTEROBACTIN-BINDING PERIPLASMIC PROTEIN FEPB"/>
    <property type="match status" value="1"/>
</dbReference>
<accession>A0A939C1X7</accession>